<dbReference type="UniPathway" id="UPA00143"/>
<dbReference type="PROSITE" id="PS51698">
    <property type="entry name" value="U_BOX"/>
    <property type="match status" value="1"/>
</dbReference>
<dbReference type="SMART" id="SM00504">
    <property type="entry name" value="Ubox"/>
    <property type="match status" value="1"/>
</dbReference>
<keyword evidence="4" id="KW-0808">Transferase</keyword>
<dbReference type="InterPro" id="IPR058678">
    <property type="entry name" value="ARM_PUB"/>
</dbReference>
<dbReference type="AlphaFoldDB" id="A9NXN2"/>
<evidence type="ECO:0000256" key="4">
    <source>
        <dbReference type="ARBA" id="ARBA00022679"/>
    </source>
</evidence>
<sequence>MDPKENTAVAEIPSYFICPISMQIMRDPITVCTSITYDRESMEKWIYSCGKNTCPATMQVMPNYNMTPNYTLRRLIQGWCLANSSKGVQPIPTPKPPIDSNQVNKLLQDFESCSPFQLINGLKKLRSLADESEANRRCIAVCGGDSALISVIEMNTVEMESGCYQCPMACDEALGILYKLPMADETAETLSRSKTLKPISWILKKGSCNGRFYSAMLLKTVSSSGQKILQQLVVNADDDLIEGLLQLLTEEVCLQATTSSLEILMAICSPSRKNRIKAIEAGAIYILIELLPESQRMNCEKMLCLLDILCECAEGRATTIDHAMGIASISKKIFRVSQVATEKAIRILWSLCKFSPTPRLLNEMVQIGAVYKLCVLLQLECTSKTKQKAREMLRAHGKYWTISPCVPSYSLGIYGQY</sequence>
<dbReference type="EMBL" id="EF086107">
    <property type="protein sequence ID" value="ABK25393.1"/>
    <property type="molecule type" value="mRNA"/>
</dbReference>
<dbReference type="EC" id="2.3.2.27" evidence="3"/>
<evidence type="ECO:0000259" key="6">
    <source>
        <dbReference type="PROSITE" id="PS51698"/>
    </source>
</evidence>
<dbReference type="SUPFAM" id="SSF48371">
    <property type="entry name" value="ARM repeat"/>
    <property type="match status" value="1"/>
</dbReference>
<dbReference type="InterPro" id="IPR045185">
    <property type="entry name" value="PUB22/23/24-like"/>
</dbReference>
<dbReference type="Pfam" id="PF25598">
    <property type="entry name" value="ARM_PUB"/>
    <property type="match status" value="1"/>
</dbReference>
<dbReference type="CDD" id="cd16664">
    <property type="entry name" value="RING-Ubox_PUB"/>
    <property type="match status" value="1"/>
</dbReference>
<reference evidence="7" key="1">
    <citation type="journal article" date="2008" name="BMC Genomics">
        <title>A conifer genomics resource of 200,000 spruce (Picea spp.) ESTs and 6,464 high-quality, sequence-finished full-length cDNAs for Sitka spruce (Picea sitchensis).</title>
        <authorList>
            <person name="Ralph S.G."/>
            <person name="Chun H.J."/>
            <person name="Kolosova N."/>
            <person name="Cooper D."/>
            <person name="Oddy C."/>
            <person name="Ritland C.E."/>
            <person name="Kirkpatrick R."/>
            <person name="Moore R."/>
            <person name="Barber S."/>
            <person name="Holt R.A."/>
            <person name="Jones S.J."/>
            <person name="Marra M.A."/>
            <person name="Douglas C.J."/>
            <person name="Ritland K."/>
            <person name="Bohlmann J."/>
        </authorList>
    </citation>
    <scope>NUCLEOTIDE SEQUENCE</scope>
    <source>
        <tissue evidence="7">Green portion of the leader tissue</tissue>
    </source>
</reference>
<dbReference type="PANTHER" id="PTHR22849">
    <property type="entry name" value="WDSAM1 PROTEIN"/>
    <property type="match status" value="1"/>
</dbReference>
<keyword evidence="5" id="KW-0833">Ubl conjugation pathway</keyword>
<organism evidence="7">
    <name type="scientific">Picea sitchensis</name>
    <name type="common">Sitka spruce</name>
    <name type="synonym">Pinus sitchensis</name>
    <dbReference type="NCBI Taxonomy" id="3332"/>
    <lineage>
        <taxon>Eukaryota</taxon>
        <taxon>Viridiplantae</taxon>
        <taxon>Streptophyta</taxon>
        <taxon>Embryophyta</taxon>
        <taxon>Tracheophyta</taxon>
        <taxon>Spermatophyta</taxon>
        <taxon>Pinopsida</taxon>
        <taxon>Pinidae</taxon>
        <taxon>Conifers I</taxon>
        <taxon>Pinales</taxon>
        <taxon>Pinaceae</taxon>
        <taxon>Picea</taxon>
    </lineage>
</organism>
<dbReference type="Gene3D" id="3.30.40.10">
    <property type="entry name" value="Zinc/RING finger domain, C3HC4 (zinc finger)"/>
    <property type="match status" value="1"/>
</dbReference>
<dbReference type="Pfam" id="PF04564">
    <property type="entry name" value="U-box"/>
    <property type="match status" value="1"/>
</dbReference>
<dbReference type="SUPFAM" id="SSF57850">
    <property type="entry name" value="RING/U-box"/>
    <property type="match status" value="1"/>
</dbReference>
<evidence type="ECO:0000256" key="5">
    <source>
        <dbReference type="ARBA" id="ARBA00022786"/>
    </source>
</evidence>
<dbReference type="InterPro" id="IPR016024">
    <property type="entry name" value="ARM-type_fold"/>
</dbReference>
<feature type="domain" description="U-box" evidence="6">
    <location>
        <begin position="11"/>
        <end position="86"/>
    </location>
</feature>
<dbReference type="InterPro" id="IPR011989">
    <property type="entry name" value="ARM-like"/>
</dbReference>
<proteinExistence type="evidence at transcript level"/>
<accession>A9NXN2</accession>
<dbReference type="PANTHER" id="PTHR22849:SF164">
    <property type="entry name" value="U-BOX DOMAIN-CONTAINING PROTEIN"/>
    <property type="match status" value="1"/>
</dbReference>
<protein>
    <recommendedName>
        <fullName evidence="3">RING-type E3 ubiquitin transferase</fullName>
        <ecNumber evidence="3">2.3.2.27</ecNumber>
    </recommendedName>
</protein>
<dbReference type="InterPro" id="IPR045210">
    <property type="entry name" value="RING-Ubox_PUB"/>
</dbReference>
<name>A9NXN2_PICSI</name>
<comment type="pathway">
    <text evidence="2">Protein modification; protein ubiquitination.</text>
</comment>
<evidence type="ECO:0000256" key="3">
    <source>
        <dbReference type="ARBA" id="ARBA00012483"/>
    </source>
</evidence>
<dbReference type="InterPro" id="IPR003613">
    <property type="entry name" value="Ubox_domain"/>
</dbReference>
<dbReference type="InterPro" id="IPR013083">
    <property type="entry name" value="Znf_RING/FYVE/PHD"/>
</dbReference>
<dbReference type="GO" id="GO:0016567">
    <property type="term" value="P:protein ubiquitination"/>
    <property type="evidence" value="ECO:0007669"/>
    <property type="project" value="UniProtKB-UniPathway"/>
</dbReference>
<comment type="catalytic activity">
    <reaction evidence="1">
        <text>S-ubiquitinyl-[E2 ubiquitin-conjugating enzyme]-L-cysteine + [acceptor protein]-L-lysine = [E2 ubiquitin-conjugating enzyme]-L-cysteine + N(6)-ubiquitinyl-[acceptor protein]-L-lysine.</text>
        <dbReference type="EC" id="2.3.2.27"/>
    </reaction>
</comment>
<evidence type="ECO:0000256" key="2">
    <source>
        <dbReference type="ARBA" id="ARBA00004906"/>
    </source>
</evidence>
<evidence type="ECO:0000313" key="7">
    <source>
        <dbReference type="EMBL" id="ABK25393.1"/>
    </source>
</evidence>
<evidence type="ECO:0000256" key="1">
    <source>
        <dbReference type="ARBA" id="ARBA00000900"/>
    </source>
</evidence>
<dbReference type="GO" id="GO:0061630">
    <property type="term" value="F:ubiquitin protein ligase activity"/>
    <property type="evidence" value="ECO:0007669"/>
    <property type="project" value="UniProtKB-EC"/>
</dbReference>
<dbReference type="Gene3D" id="1.25.10.10">
    <property type="entry name" value="Leucine-rich Repeat Variant"/>
    <property type="match status" value="1"/>
</dbReference>